<dbReference type="Gene3D" id="3.40.50.1100">
    <property type="match status" value="2"/>
</dbReference>
<name>A0A1U9KTL4_9PROT</name>
<dbReference type="InterPro" id="IPR001926">
    <property type="entry name" value="TrpB-like_PALP"/>
</dbReference>
<dbReference type="InterPro" id="IPR036052">
    <property type="entry name" value="TrpB-like_PALP_sf"/>
</dbReference>
<dbReference type="STRING" id="320497.A0U93_00485"/>
<dbReference type="PIRSF" id="PIRSF006278">
    <property type="entry name" value="ACCD_DCysDesulf"/>
    <property type="match status" value="1"/>
</dbReference>
<accession>A0A1U9KTL4</accession>
<keyword evidence="3" id="KW-0663">Pyridoxal phosphate</keyword>
<evidence type="ECO:0000256" key="1">
    <source>
        <dbReference type="ARBA" id="ARBA00001933"/>
    </source>
</evidence>
<evidence type="ECO:0000313" key="5">
    <source>
        <dbReference type="Proteomes" id="UP000188604"/>
    </source>
</evidence>
<proteinExistence type="inferred from homology"/>
<sequence>MKLADFDRVPLGFLPTPVEAMERLGAELGIGLRIKRDDYTGFGVGGNKIRKMEYLMADARSQGANVLITTGGHQSNHARTVAAAAAKFGMRSVLVLRGDRPDTYQGNLLLDRIFGAELEFLDPDAYFDLIEERMEAHAEAARQNGEVPFIIPLGGANATGALGYVRAVEEMRAQYEASGARAPDVVLLPCGSGGTFAGLLVGCKMFWPQTRVIGISVSRDAAWFQGVVSKIANECANVLGETFRWQPEDVSVADRFVGTRYGVPSDDGNSAILRVGRTEGLLLDPVYTGKAMAGLFGLVEDGTIAQGAEVTFIHCGGSPALYPFAETLVDA</sequence>
<dbReference type="KEGG" id="nch:A0U93_00485"/>
<gene>
    <name evidence="4" type="ORF">A0U93_00485</name>
</gene>
<dbReference type="InterPro" id="IPR027278">
    <property type="entry name" value="ACCD_DCysDesulf"/>
</dbReference>
<keyword evidence="5" id="KW-1185">Reference proteome</keyword>
<dbReference type="Pfam" id="PF00291">
    <property type="entry name" value="PALP"/>
    <property type="match status" value="1"/>
</dbReference>
<dbReference type="PANTHER" id="PTHR43780">
    <property type="entry name" value="1-AMINOCYCLOPROPANE-1-CARBOXYLATE DEAMINASE-RELATED"/>
    <property type="match status" value="1"/>
</dbReference>
<dbReference type="Proteomes" id="UP000188604">
    <property type="component" value="Chromosome"/>
</dbReference>
<evidence type="ECO:0000256" key="3">
    <source>
        <dbReference type="ARBA" id="ARBA00022898"/>
    </source>
</evidence>
<dbReference type="AlphaFoldDB" id="A0A1U9KTL4"/>
<dbReference type="EMBL" id="CP014691">
    <property type="protein sequence ID" value="AQS89161.1"/>
    <property type="molecule type" value="Genomic_DNA"/>
</dbReference>
<comment type="similarity">
    <text evidence="2">Belongs to the ACC deaminase/D-cysteine desulfhydrase family.</text>
</comment>
<protein>
    <submittedName>
        <fullName evidence="4">Pyridoxal-5'-phosphate-dependent protein</fullName>
    </submittedName>
</protein>
<organism evidence="4 5">
    <name type="scientific">Neoasaia chiangmaiensis</name>
    <dbReference type="NCBI Taxonomy" id="320497"/>
    <lineage>
        <taxon>Bacteria</taxon>
        <taxon>Pseudomonadati</taxon>
        <taxon>Pseudomonadota</taxon>
        <taxon>Alphaproteobacteria</taxon>
        <taxon>Acetobacterales</taxon>
        <taxon>Acetobacteraceae</taxon>
        <taxon>Neoasaia</taxon>
    </lineage>
</organism>
<dbReference type="SUPFAM" id="SSF53686">
    <property type="entry name" value="Tryptophan synthase beta subunit-like PLP-dependent enzymes"/>
    <property type="match status" value="1"/>
</dbReference>
<evidence type="ECO:0000313" key="4">
    <source>
        <dbReference type="EMBL" id="AQS89161.1"/>
    </source>
</evidence>
<dbReference type="PANTHER" id="PTHR43780:SF2">
    <property type="entry name" value="1-AMINOCYCLOPROPANE-1-CARBOXYLATE DEAMINASE-RELATED"/>
    <property type="match status" value="1"/>
</dbReference>
<dbReference type="GO" id="GO:0019148">
    <property type="term" value="F:D-cysteine desulfhydrase activity"/>
    <property type="evidence" value="ECO:0007669"/>
    <property type="project" value="TreeGrafter"/>
</dbReference>
<reference evidence="4 5" key="1">
    <citation type="submission" date="2016-03" db="EMBL/GenBank/DDBJ databases">
        <title>Acetic acid bacteria sequencing.</title>
        <authorList>
            <person name="Brandt J."/>
            <person name="Jakob F."/>
            <person name="Vogel R.F."/>
        </authorList>
    </citation>
    <scope>NUCLEOTIDE SEQUENCE [LARGE SCALE GENOMIC DNA]</scope>
    <source>
        <strain evidence="4 5">NBRC 101099</strain>
    </source>
</reference>
<evidence type="ECO:0000256" key="2">
    <source>
        <dbReference type="ARBA" id="ARBA00008639"/>
    </source>
</evidence>
<comment type="cofactor">
    <cofactor evidence="1">
        <name>pyridoxal 5'-phosphate</name>
        <dbReference type="ChEBI" id="CHEBI:597326"/>
    </cofactor>
</comment>
<dbReference type="RefSeq" id="WP_077805640.1">
    <property type="nucleotide sequence ID" value="NZ_BJXS01000013.1"/>
</dbReference>
<dbReference type="OrthoDB" id="9801249at2"/>